<evidence type="ECO:0000256" key="1">
    <source>
        <dbReference type="ARBA" id="ARBA00004141"/>
    </source>
</evidence>
<dbReference type="AlphaFoldDB" id="A0A822XUA3"/>
<keyword evidence="5" id="KW-1003">Cell membrane</keyword>
<keyword evidence="5" id="KW-0460">Magnesium</keyword>
<dbReference type="GO" id="GO:0005886">
    <property type="term" value="C:plasma membrane"/>
    <property type="evidence" value="ECO:0007669"/>
    <property type="project" value="UniProtKB-SubCell"/>
</dbReference>
<dbReference type="Pfam" id="PF05653">
    <property type="entry name" value="Mg_trans_NIPA"/>
    <property type="match status" value="1"/>
</dbReference>
<dbReference type="PANTHER" id="PTHR12570:SF11">
    <property type="entry name" value="MAGNESIUM TRANSPORTER NIPA6-RELATED"/>
    <property type="match status" value="1"/>
</dbReference>
<keyword evidence="2" id="KW-0812">Transmembrane</keyword>
<evidence type="ECO:0000313" key="7">
    <source>
        <dbReference type="Proteomes" id="UP000607653"/>
    </source>
</evidence>
<comment type="function">
    <text evidence="5">Acts as a Mg(2+) transporter. Can also transport other divalent cations such as Fe(2+), Sr(2+), Ba(2+), Mn(2+) and Co(2+) but to a much less extent than Mg(2+).</text>
</comment>
<dbReference type="Proteomes" id="UP000607653">
    <property type="component" value="Unassembled WGS sequence"/>
</dbReference>
<gene>
    <name evidence="6" type="ORF">HUJ06_023858</name>
</gene>
<keyword evidence="5" id="KW-0813">Transport</keyword>
<keyword evidence="4" id="KW-0472">Membrane</keyword>
<reference evidence="6 7" key="1">
    <citation type="journal article" date="2020" name="Mol. Biol. Evol.">
        <title>Distinct Expression and Methylation Patterns for Genes with Different Fates following a Single Whole-Genome Duplication in Flowering Plants.</title>
        <authorList>
            <person name="Shi T."/>
            <person name="Rahmani R.S."/>
            <person name="Gugger P.F."/>
            <person name="Wang M."/>
            <person name="Li H."/>
            <person name="Zhang Y."/>
            <person name="Li Z."/>
            <person name="Wang Q."/>
            <person name="Van de Peer Y."/>
            <person name="Marchal K."/>
            <person name="Chen J."/>
        </authorList>
    </citation>
    <scope>NUCLEOTIDE SEQUENCE [LARGE SCALE GENOMIC DNA]</scope>
    <source>
        <tissue evidence="6">Leaf</tissue>
    </source>
</reference>
<sequence length="68" mass="7689">MFTTLTIIASAIMFKDWSGQNLSSITSEVCGFITVLSGTIIFHTTREQEAYPHVWKEKSNIMFVAMDL</sequence>
<evidence type="ECO:0000256" key="4">
    <source>
        <dbReference type="ARBA" id="ARBA00023136"/>
    </source>
</evidence>
<dbReference type="EMBL" id="DUZY01000001">
    <property type="protein sequence ID" value="DAD22395.1"/>
    <property type="molecule type" value="Genomic_DNA"/>
</dbReference>
<dbReference type="GO" id="GO:0015095">
    <property type="term" value="F:magnesium ion transmembrane transporter activity"/>
    <property type="evidence" value="ECO:0007669"/>
    <property type="project" value="UniProtKB-UniRule"/>
</dbReference>
<evidence type="ECO:0000313" key="6">
    <source>
        <dbReference type="EMBL" id="DAD22395.1"/>
    </source>
</evidence>
<dbReference type="GO" id="GO:0005769">
    <property type="term" value="C:early endosome"/>
    <property type="evidence" value="ECO:0007669"/>
    <property type="project" value="UniProtKB-SubCell"/>
</dbReference>
<keyword evidence="5" id="KW-0967">Endosome</keyword>
<accession>A0A822XUA3</accession>
<dbReference type="InterPro" id="IPR008521">
    <property type="entry name" value="Mg_trans_NIPA"/>
</dbReference>
<keyword evidence="7" id="KW-1185">Reference proteome</keyword>
<keyword evidence="3" id="KW-1133">Transmembrane helix</keyword>
<comment type="subunit">
    <text evidence="5">Homodimer.</text>
</comment>
<comment type="similarity">
    <text evidence="5">Belongs to the NIPA (TC 2.A.7) family.</text>
</comment>
<proteinExistence type="inferred from homology"/>
<dbReference type="PANTHER" id="PTHR12570">
    <property type="match status" value="1"/>
</dbReference>
<evidence type="ECO:0000256" key="2">
    <source>
        <dbReference type="ARBA" id="ARBA00022692"/>
    </source>
</evidence>
<comment type="subcellular location">
    <subcellularLocation>
        <location evidence="5">Cell membrane</location>
        <topology evidence="5">Multi-pass membrane protein</topology>
    </subcellularLocation>
    <subcellularLocation>
        <location evidence="5">Early endosome</location>
    </subcellularLocation>
    <subcellularLocation>
        <location evidence="1">Membrane</location>
        <topology evidence="1">Multi-pass membrane protein</topology>
    </subcellularLocation>
</comment>
<comment type="caution">
    <text evidence="6">The sequence shown here is derived from an EMBL/GenBank/DDBJ whole genome shotgun (WGS) entry which is preliminary data.</text>
</comment>
<evidence type="ECO:0000256" key="5">
    <source>
        <dbReference type="RuleBase" id="RU363078"/>
    </source>
</evidence>
<evidence type="ECO:0000256" key="3">
    <source>
        <dbReference type="ARBA" id="ARBA00022989"/>
    </source>
</evidence>
<protein>
    <recommendedName>
        <fullName evidence="5">Probable magnesium transporter</fullName>
    </recommendedName>
</protein>
<keyword evidence="5" id="KW-0406">Ion transport</keyword>
<organism evidence="6 7">
    <name type="scientific">Nelumbo nucifera</name>
    <name type="common">Sacred lotus</name>
    <dbReference type="NCBI Taxonomy" id="4432"/>
    <lineage>
        <taxon>Eukaryota</taxon>
        <taxon>Viridiplantae</taxon>
        <taxon>Streptophyta</taxon>
        <taxon>Embryophyta</taxon>
        <taxon>Tracheophyta</taxon>
        <taxon>Spermatophyta</taxon>
        <taxon>Magnoliopsida</taxon>
        <taxon>Proteales</taxon>
        <taxon>Nelumbonaceae</taxon>
        <taxon>Nelumbo</taxon>
    </lineage>
</organism>
<name>A0A822XUA3_NELNU</name>